<dbReference type="Pfam" id="PF19807">
    <property type="entry name" value="DUF6290"/>
    <property type="match status" value="1"/>
</dbReference>
<dbReference type="SUPFAM" id="SSF47598">
    <property type="entry name" value="Ribbon-helix-helix"/>
    <property type="match status" value="1"/>
</dbReference>
<dbReference type="InterPro" id="IPR046257">
    <property type="entry name" value="DUF6290"/>
</dbReference>
<evidence type="ECO:0000313" key="1">
    <source>
        <dbReference type="EMBL" id="ERJ91538.1"/>
    </source>
</evidence>
<proteinExistence type="predicted"/>
<evidence type="ECO:0000313" key="2">
    <source>
        <dbReference type="Proteomes" id="UP000016649"/>
    </source>
</evidence>
<gene>
    <name evidence="1" type="ORF">HMPREF9193_01991</name>
</gene>
<protein>
    <submittedName>
        <fullName evidence="1">Ribbon-helix-helix protein, CopG family</fullName>
    </submittedName>
</protein>
<dbReference type="EMBL" id="AWVH01000044">
    <property type="protein sequence ID" value="ERJ91538.1"/>
    <property type="molecule type" value="Genomic_DNA"/>
</dbReference>
<sequence length="76" mass="8714">MEAVLTKFDADTIERLTTLAKMTGKTKSYYIKQAVNEKLEDMELLYLAKSRLADLEAGRSSTISWEEVKRRNGLQD</sequence>
<accession>A0ABN0NW53</accession>
<name>A0ABN0NW53_TRELE</name>
<dbReference type="InterPro" id="IPR010985">
    <property type="entry name" value="Ribbon_hlx_hlx"/>
</dbReference>
<organism evidence="1 2">
    <name type="scientific">Treponema lecithinolyticum ATCC 700332</name>
    <dbReference type="NCBI Taxonomy" id="1321815"/>
    <lineage>
        <taxon>Bacteria</taxon>
        <taxon>Pseudomonadati</taxon>
        <taxon>Spirochaetota</taxon>
        <taxon>Spirochaetia</taxon>
        <taxon>Spirochaetales</taxon>
        <taxon>Treponemataceae</taxon>
        <taxon>Treponema</taxon>
    </lineage>
</organism>
<reference evidence="1 2" key="1">
    <citation type="submission" date="2013-08" db="EMBL/GenBank/DDBJ databases">
        <authorList>
            <person name="Weinstock G."/>
            <person name="Sodergren E."/>
            <person name="Wylie T."/>
            <person name="Fulton L."/>
            <person name="Fulton R."/>
            <person name="Fronick C."/>
            <person name="O'Laughlin M."/>
            <person name="Godfrey J."/>
            <person name="Miner T."/>
            <person name="Herter B."/>
            <person name="Appelbaum E."/>
            <person name="Cordes M."/>
            <person name="Lek S."/>
            <person name="Wollam A."/>
            <person name="Pepin K.H."/>
            <person name="Palsikar V.B."/>
            <person name="Mitreva M."/>
            <person name="Wilson R.K."/>
        </authorList>
    </citation>
    <scope>NUCLEOTIDE SEQUENCE [LARGE SCALE GENOMIC DNA]</scope>
    <source>
        <strain evidence="1 2">ATCC 700332</strain>
    </source>
</reference>
<keyword evidence="2" id="KW-1185">Reference proteome</keyword>
<dbReference type="Proteomes" id="UP000016649">
    <property type="component" value="Unassembled WGS sequence"/>
</dbReference>
<comment type="caution">
    <text evidence="1">The sequence shown here is derived from an EMBL/GenBank/DDBJ whole genome shotgun (WGS) entry which is preliminary data.</text>
</comment>
<dbReference type="RefSeq" id="WP_021686164.1">
    <property type="nucleotide sequence ID" value="NZ_KI260554.1"/>
</dbReference>